<comment type="caution">
    <text evidence="2">The sequence shown here is derived from an EMBL/GenBank/DDBJ whole genome shotgun (WGS) entry which is preliminary data.</text>
</comment>
<keyword evidence="1" id="KW-1133">Transmembrane helix</keyword>
<organism evidence="2 3">
    <name type="scientific">Actinocrispum wychmicini</name>
    <dbReference type="NCBI Taxonomy" id="1213861"/>
    <lineage>
        <taxon>Bacteria</taxon>
        <taxon>Bacillati</taxon>
        <taxon>Actinomycetota</taxon>
        <taxon>Actinomycetes</taxon>
        <taxon>Pseudonocardiales</taxon>
        <taxon>Pseudonocardiaceae</taxon>
        <taxon>Actinocrispum</taxon>
    </lineage>
</organism>
<dbReference type="EMBL" id="SLWS01000001">
    <property type="protein sequence ID" value="TCO64399.1"/>
    <property type="molecule type" value="Genomic_DNA"/>
</dbReference>
<gene>
    <name evidence="2" type="ORF">EV192_101167</name>
</gene>
<accession>A0A4R2K3P9</accession>
<feature type="transmembrane region" description="Helical" evidence="1">
    <location>
        <begin position="39"/>
        <end position="57"/>
    </location>
</feature>
<keyword evidence="3" id="KW-1185">Reference proteome</keyword>
<name>A0A4R2K3P9_9PSEU</name>
<reference evidence="2 3" key="1">
    <citation type="submission" date="2019-03" db="EMBL/GenBank/DDBJ databases">
        <title>Genomic Encyclopedia of Type Strains, Phase IV (KMG-IV): sequencing the most valuable type-strain genomes for metagenomic binning, comparative biology and taxonomic classification.</title>
        <authorList>
            <person name="Goeker M."/>
        </authorList>
    </citation>
    <scope>NUCLEOTIDE SEQUENCE [LARGE SCALE GENOMIC DNA]</scope>
    <source>
        <strain evidence="2 3">DSM 45934</strain>
    </source>
</reference>
<evidence type="ECO:0000313" key="2">
    <source>
        <dbReference type="EMBL" id="TCO64399.1"/>
    </source>
</evidence>
<dbReference type="AlphaFoldDB" id="A0A4R2K3P9"/>
<evidence type="ECO:0000256" key="1">
    <source>
        <dbReference type="SAM" id="Phobius"/>
    </source>
</evidence>
<dbReference type="Proteomes" id="UP000295680">
    <property type="component" value="Unassembled WGS sequence"/>
</dbReference>
<sequence>MSDQLVGWLRTVVPATWSAFVTWLATLAVPNTITGPLGQAGELVVAPIVIAIVYPLLRAVEAHLPDWLTRVLLGSCKVPTYRKPDTP</sequence>
<proteinExistence type="predicted"/>
<evidence type="ECO:0000313" key="3">
    <source>
        <dbReference type="Proteomes" id="UP000295680"/>
    </source>
</evidence>
<keyword evidence="1" id="KW-0812">Transmembrane</keyword>
<keyword evidence="1" id="KW-0472">Membrane</keyword>
<dbReference type="OrthoDB" id="5150008at2"/>
<dbReference type="RefSeq" id="WP_132110130.1">
    <property type="nucleotide sequence ID" value="NZ_SLWS01000001.1"/>
</dbReference>
<protein>
    <submittedName>
        <fullName evidence="2">Uncharacterized protein</fullName>
    </submittedName>
</protein>
<feature type="transmembrane region" description="Helical" evidence="1">
    <location>
        <begin position="12"/>
        <end position="33"/>
    </location>
</feature>